<evidence type="ECO:0000259" key="6">
    <source>
        <dbReference type="Pfam" id="PF20654"/>
    </source>
</evidence>
<sequence>MEAPKKHHVSVEDIQHTLHAHFHAAKKDDKAKYVRKHVVTFVQVKKLKTMASKRMFGSFGNSKCKLLCLTTHETLDTKVVGQLHYVNFQANYTIDCRKTWSLDDLVAIENCLDDMADHPRGSFRLKFHEPKEASEPLQWVVHPSESATAMKEFIWALSALYADTKLAAQGSLAESTFSVQELTDFASEARLQAKFGLDVDLAALQHLGTPEHPDRRRSWDPAAPAVPVSPASSDTTPASLKSAEYDDALALFATIDWTEASVEDVATGWTARLAALEADNMEFLLAFQGKKDEQKAMDPLLGAVDGVLREVKMAEKWTEDADATLGTTAANMSQFEALNSQMEVHFKNSVALESALRAMIEAVDVPRELLGPLLKPVALFQSAADAAPLVPAVRRLDAAIKSVENFPANHMMAFKARKDELAALGAGFSEKLAAALDQFLQQRVKAWTMDQAQSRCRSVSSGSDAPKKSGLSTFGRDRDVSSLTAKDDKLRRPSATATEDADWGFSNETLHRELGEYQELCSSVSVLSGRATSHLRDIYVKHIAQIYGPHVQTVFRSLKDMVGDAAGVRAYGALPKAKTSLPGKASSWSISLSFSHAPDLPVVTPSQLLRQGLQHVLPLCQSEQAFVRGMFFQHEAGRKAKSEPPELTSMMEALFEKFLKRLVDFAEAGVHVNVMEALGMVVVAQQQLAALETKSDFVTNVLLSFQLHLKRVFSKYIEDQEAWLANMHPDTRLVGVLRPVQKMMGLIGRLESAGGGSHDEALLAPIYERLVSGLFAWLEKAAATKPKYSHLVRLENYHYMHDQLTALSLHGGHSAVVLTSTEVVFAEYSKNLNAYAEWLWRCEAEKFIAAFEAIEKLLETVPEQEVQFHVSKHDVRKAMDVNTQHLDKAIKHIGDRLKKHLSHSPAMIGVVAQSLQALVLTQREHFATIAMACYGMELEPTAARLTALLAKLQHELSTMAAARPVVSVLSVAEDATKVVSQIALPAVLTAPIRPDVVTFVHTNMNKNNRQAYAVSRKAGHQHSAESWGTGRAVARIPRISGGGTQRAGQGAFGNMCRSGRMFAPTRIWRKWHRKINVNQRRFAVASALAASAVPSLVLARGHRIEQVSEIPLVLDDSVESTQKTSAAVKILAKIGAAADVEKVKDSKKIRTGRGKSRNRRYSLKKGPLFVYAHANGIEKAFRNIPGVELVPVERLNLLSLAPGGHVGRFIVWTKSAFEQLDTIYGTYTKKSAVKSNYTLPRHVMTNANLGRLINSDEIQSVVRAGIYKNTRRAHKKNPLKNLGAMVKLNPYTLVARRAELRAEALRKEKKGAIVAAKRQIKTTKNDPKRKAQSKALFAKNASD</sequence>
<dbReference type="SUPFAM" id="SSF52166">
    <property type="entry name" value="Ribosomal protein L4"/>
    <property type="match status" value="1"/>
</dbReference>
<feature type="domain" description="Exocyst complex component Sec3 C-terminal" evidence="6">
    <location>
        <begin position="646"/>
        <end position="934"/>
    </location>
</feature>
<dbReference type="PANTHER" id="PTHR19431">
    <property type="entry name" value="60S RIBOSOMAL PROTEIN L4"/>
    <property type="match status" value="1"/>
</dbReference>
<accession>A0A1V9ZG69</accession>
<feature type="region of interest" description="Disordered" evidence="4">
    <location>
        <begin position="209"/>
        <end position="239"/>
    </location>
</feature>
<reference evidence="7 8" key="1">
    <citation type="journal article" date="2014" name="Genome Biol. Evol.">
        <title>The secreted proteins of Achlya hypogyna and Thraustotheca clavata identify the ancestral oomycete secretome and reveal gene acquisitions by horizontal gene transfer.</title>
        <authorList>
            <person name="Misner I."/>
            <person name="Blouin N."/>
            <person name="Leonard G."/>
            <person name="Richards T.A."/>
            <person name="Lane C.E."/>
        </authorList>
    </citation>
    <scope>NUCLEOTIDE SEQUENCE [LARGE SCALE GENOMIC DNA]</scope>
    <source>
        <strain evidence="7 8">ATCC 48635</strain>
    </source>
</reference>
<dbReference type="Pfam" id="PF20654">
    <property type="entry name" value="Sec3_C-term"/>
    <property type="match status" value="1"/>
</dbReference>
<dbReference type="InterPro" id="IPR013000">
    <property type="entry name" value="Ribosomal_uL4_euk/arc_CS"/>
</dbReference>
<dbReference type="InterPro" id="IPR023574">
    <property type="entry name" value="Ribosomal_uL4_dom_sf"/>
</dbReference>
<protein>
    <recommendedName>
        <fullName evidence="9">60S ribosomal protein L4</fullName>
    </recommendedName>
</protein>
<keyword evidence="2" id="KW-0689">Ribosomal protein</keyword>
<dbReference type="OrthoDB" id="27109at2759"/>
<evidence type="ECO:0000256" key="4">
    <source>
        <dbReference type="SAM" id="MobiDB-lite"/>
    </source>
</evidence>
<dbReference type="GO" id="GO:0006412">
    <property type="term" value="P:translation"/>
    <property type="evidence" value="ECO:0007669"/>
    <property type="project" value="InterPro"/>
</dbReference>
<feature type="region of interest" description="Disordered" evidence="4">
    <location>
        <begin position="455"/>
        <end position="476"/>
    </location>
</feature>
<dbReference type="GO" id="GO:0003735">
    <property type="term" value="F:structural constituent of ribosome"/>
    <property type="evidence" value="ECO:0007669"/>
    <property type="project" value="InterPro"/>
</dbReference>
<evidence type="ECO:0008006" key="9">
    <source>
        <dbReference type="Google" id="ProtNLM"/>
    </source>
</evidence>
<dbReference type="PROSITE" id="PS00939">
    <property type="entry name" value="RIBOSOMAL_L1E"/>
    <property type="match status" value="1"/>
</dbReference>
<dbReference type="FunFam" id="3.40.1370.10:FF:000002">
    <property type="entry name" value="60S ribosomal protein L4"/>
    <property type="match status" value="1"/>
</dbReference>
<feature type="compositionally biased region" description="Basic and acidic residues" evidence="4">
    <location>
        <begin position="209"/>
        <end position="219"/>
    </location>
</feature>
<feature type="region of interest" description="Disordered" evidence="4">
    <location>
        <begin position="1319"/>
        <end position="1343"/>
    </location>
</feature>
<comment type="similarity">
    <text evidence="1">Belongs to the universal ribosomal protein uL4 family.</text>
</comment>
<dbReference type="Pfam" id="PF00573">
    <property type="entry name" value="Ribosomal_L4"/>
    <property type="match status" value="1"/>
</dbReference>
<dbReference type="EMBL" id="JNBR01000124">
    <property type="protein sequence ID" value="OQR96947.1"/>
    <property type="molecule type" value="Genomic_DNA"/>
</dbReference>
<evidence type="ECO:0000259" key="5">
    <source>
        <dbReference type="Pfam" id="PF14374"/>
    </source>
</evidence>
<dbReference type="Proteomes" id="UP000243579">
    <property type="component" value="Unassembled WGS sequence"/>
</dbReference>
<dbReference type="Gene3D" id="3.40.1370.10">
    <property type="match status" value="1"/>
</dbReference>
<dbReference type="GO" id="GO:1990904">
    <property type="term" value="C:ribonucleoprotein complex"/>
    <property type="evidence" value="ECO:0007669"/>
    <property type="project" value="UniProtKB-KW"/>
</dbReference>
<gene>
    <name evidence="7" type="ORF">ACHHYP_12901</name>
</gene>
<feature type="domain" description="Large ribosomal subunit protein uL4 C-terminal" evidence="5">
    <location>
        <begin position="1235"/>
        <end position="1309"/>
    </location>
</feature>
<comment type="caution">
    <text evidence="7">The sequence shown here is derived from an EMBL/GenBank/DDBJ whole genome shotgun (WGS) entry which is preliminary data.</text>
</comment>
<dbReference type="InterPro" id="IPR002136">
    <property type="entry name" value="Ribosomal_uL4"/>
</dbReference>
<evidence type="ECO:0000256" key="2">
    <source>
        <dbReference type="ARBA" id="ARBA00022980"/>
    </source>
</evidence>
<evidence type="ECO:0000313" key="7">
    <source>
        <dbReference type="EMBL" id="OQR96947.1"/>
    </source>
</evidence>
<feature type="compositionally biased region" description="Low complexity" evidence="4">
    <location>
        <begin position="221"/>
        <end position="233"/>
    </location>
</feature>
<organism evidence="7 8">
    <name type="scientific">Achlya hypogyna</name>
    <name type="common">Oomycete</name>
    <name type="synonym">Protoachlya hypogyna</name>
    <dbReference type="NCBI Taxonomy" id="1202772"/>
    <lineage>
        <taxon>Eukaryota</taxon>
        <taxon>Sar</taxon>
        <taxon>Stramenopiles</taxon>
        <taxon>Oomycota</taxon>
        <taxon>Saprolegniomycetes</taxon>
        <taxon>Saprolegniales</taxon>
        <taxon>Achlyaceae</taxon>
        <taxon>Achlya</taxon>
    </lineage>
</organism>
<dbReference type="InterPro" id="IPR025755">
    <property type="entry name" value="Ribos_uL4_C_dom"/>
</dbReference>
<dbReference type="InterPro" id="IPR045240">
    <property type="entry name" value="Ribosomal_uL4_euk/arch"/>
</dbReference>
<keyword evidence="3" id="KW-0687">Ribonucleoprotein</keyword>
<dbReference type="GO" id="GO:0005840">
    <property type="term" value="C:ribosome"/>
    <property type="evidence" value="ECO:0007669"/>
    <property type="project" value="UniProtKB-KW"/>
</dbReference>
<keyword evidence="8" id="KW-1185">Reference proteome</keyword>
<dbReference type="InterPro" id="IPR048628">
    <property type="entry name" value="Sec3_C"/>
</dbReference>
<proteinExistence type="inferred from homology"/>
<dbReference type="Pfam" id="PF14374">
    <property type="entry name" value="Ribos_L4_asso_C"/>
    <property type="match status" value="1"/>
</dbReference>
<dbReference type="STRING" id="1202772.A0A1V9ZG69"/>
<name>A0A1V9ZG69_ACHHY</name>
<evidence type="ECO:0000256" key="1">
    <source>
        <dbReference type="ARBA" id="ARBA00010528"/>
    </source>
</evidence>
<evidence type="ECO:0000256" key="3">
    <source>
        <dbReference type="ARBA" id="ARBA00023274"/>
    </source>
</evidence>
<evidence type="ECO:0000313" key="8">
    <source>
        <dbReference type="Proteomes" id="UP000243579"/>
    </source>
</evidence>